<feature type="signal peptide" evidence="1">
    <location>
        <begin position="1"/>
        <end position="26"/>
    </location>
</feature>
<evidence type="ECO:0000313" key="4">
    <source>
        <dbReference type="Proteomes" id="UP001597110"/>
    </source>
</evidence>
<dbReference type="GO" id="GO:0004035">
    <property type="term" value="F:alkaline phosphatase activity"/>
    <property type="evidence" value="ECO:0007669"/>
    <property type="project" value="UniProtKB-EC"/>
</dbReference>
<keyword evidence="4" id="KW-1185">Reference proteome</keyword>
<dbReference type="CDD" id="cd07389">
    <property type="entry name" value="MPP_PhoD"/>
    <property type="match status" value="1"/>
</dbReference>
<feature type="domain" description="PhoD-like phosphatase metallophosphatase" evidence="2">
    <location>
        <begin position="43"/>
        <end position="292"/>
    </location>
</feature>
<feature type="chain" id="PRO_5046636153" evidence="1">
    <location>
        <begin position="27"/>
        <end position="370"/>
    </location>
</feature>
<organism evidence="3 4">
    <name type="scientific">Lysobacter brunescens</name>
    <dbReference type="NCBI Taxonomy" id="262323"/>
    <lineage>
        <taxon>Bacteria</taxon>
        <taxon>Pseudomonadati</taxon>
        <taxon>Pseudomonadota</taxon>
        <taxon>Gammaproteobacteria</taxon>
        <taxon>Lysobacterales</taxon>
        <taxon>Lysobacteraceae</taxon>
        <taxon>Lysobacter</taxon>
    </lineage>
</organism>
<gene>
    <name evidence="3" type="ORF">ACFQ0E_08365</name>
</gene>
<dbReference type="InterPro" id="IPR038607">
    <property type="entry name" value="PhoD-like_sf"/>
</dbReference>
<evidence type="ECO:0000259" key="2">
    <source>
        <dbReference type="Pfam" id="PF09423"/>
    </source>
</evidence>
<protein>
    <submittedName>
        <fullName evidence="3">Alkaline phosphatase D family protein</fullName>
        <ecNumber evidence="3">3.1.3.1</ecNumber>
    </submittedName>
</protein>
<accession>A0ABW2YCC1</accession>
<dbReference type="Proteomes" id="UP001597110">
    <property type="component" value="Unassembled WGS sequence"/>
</dbReference>
<dbReference type="EMBL" id="JBHTIF010000001">
    <property type="protein sequence ID" value="MFD0725611.1"/>
    <property type="molecule type" value="Genomic_DNA"/>
</dbReference>
<name>A0ABW2YCC1_9GAMM</name>
<evidence type="ECO:0000256" key="1">
    <source>
        <dbReference type="SAM" id="SignalP"/>
    </source>
</evidence>
<proteinExistence type="predicted"/>
<dbReference type="InterPro" id="IPR029052">
    <property type="entry name" value="Metallo-depent_PP-like"/>
</dbReference>
<sequence length="370" mass="42088">MQSLLFSLHRIVALCLMFAMTSPAIAATPLPAQDVELTRIAFGSCSKETLPQPIWKAVLAEKPELFVFLGDNIYGDTRDMDVLRGKYDKLAAIDGFRTLRAQVPVVATWDDHDYGEDDAGGEYPMKEQSRQIFLDFWGEPAHSPRRERDGVYTSYTFGPEGRRVQLILLDLRYNRTPIATSPFLADEAAYRKWAERAGKAGRDVPGPYARNPDPAATMLGERQWRWLEEQLRQPADVRLIGSSLQVLADFPGWEAWVNYPNDQQRLFRLIRETEARGVVMLSGDTHYGEITRQAENVPYPLYDITSSGLTQVWHVPVPNALRIDGKYFRQANFGMVEIDWVRRNVALVLRDERGGELIRQTLALTDLASR</sequence>
<dbReference type="InterPro" id="IPR018946">
    <property type="entry name" value="PhoD-like_MPP"/>
</dbReference>
<keyword evidence="3" id="KW-0378">Hydrolase</keyword>
<dbReference type="PANTHER" id="PTHR33987:SF1">
    <property type="entry name" value="CALCINEURIN-LIKE METALLO-PHOSPHOESTERASE SUPERFAMILY PROTEIN"/>
    <property type="match status" value="1"/>
</dbReference>
<dbReference type="PANTHER" id="PTHR33987">
    <property type="entry name" value="CALCINEURIN-LIKE METALLO-PHOSPHOESTERASE SUPERFAMILY PROTEIN"/>
    <property type="match status" value="1"/>
</dbReference>
<comment type="caution">
    <text evidence="3">The sequence shown here is derived from an EMBL/GenBank/DDBJ whole genome shotgun (WGS) entry which is preliminary data.</text>
</comment>
<dbReference type="SUPFAM" id="SSF56300">
    <property type="entry name" value="Metallo-dependent phosphatases"/>
    <property type="match status" value="1"/>
</dbReference>
<reference evidence="4" key="1">
    <citation type="journal article" date="2019" name="Int. J. Syst. Evol. Microbiol.">
        <title>The Global Catalogue of Microorganisms (GCM) 10K type strain sequencing project: providing services to taxonomists for standard genome sequencing and annotation.</title>
        <authorList>
            <consortium name="The Broad Institute Genomics Platform"/>
            <consortium name="The Broad Institute Genome Sequencing Center for Infectious Disease"/>
            <person name="Wu L."/>
            <person name="Ma J."/>
        </authorList>
    </citation>
    <scope>NUCLEOTIDE SEQUENCE [LARGE SCALE GENOMIC DNA]</scope>
    <source>
        <strain evidence="4">CCUG 55585</strain>
    </source>
</reference>
<dbReference type="Gene3D" id="3.60.21.70">
    <property type="entry name" value="PhoD-like phosphatase"/>
    <property type="match status" value="1"/>
</dbReference>
<dbReference type="EC" id="3.1.3.1" evidence="3"/>
<dbReference type="Pfam" id="PF09423">
    <property type="entry name" value="PhoD"/>
    <property type="match status" value="1"/>
</dbReference>
<keyword evidence="1" id="KW-0732">Signal</keyword>
<dbReference type="RefSeq" id="WP_386823201.1">
    <property type="nucleotide sequence ID" value="NZ_JBHTIF010000001.1"/>
</dbReference>
<evidence type="ECO:0000313" key="3">
    <source>
        <dbReference type="EMBL" id="MFD0725611.1"/>
    </source>
</evidence>